<protein>
    <recommendedName>
        <fullName evidence="1">Arp2/3 complex 34 kDa subunit</fullName>
    </recommendedName>
</protein>
<comment type="similarity">
    <text evidence="1">Belongs to the ARPC2 family.</text>
</comment>
<keyword evidence="1" id="KW-0206">Cytoskeleton</keyword>
<dbReference type="EMBL" id="JAEFBK010000009">
    <property type="protein sequence ID" value="KAG7569006.1"/>
    <property type="molecule type" value="Genomic_DNA"/>
</dbReference>
<evidence type="ECO:0000313" key="3">
    <source>
        <dbReference type="Proteomes" id="UP000694240"/>
    </source>
</evidence>
<keyword evidence="1" id="KW-0009">Actin-binding</keyword>
<sequence>MATSVPNNLFRLSFNQDNLVLCCRAEKPIEVDQHFHEFGSIQYHIKYSVSNPSIVHVSTSTLLETQGAVTLKEISSQTYEVIKNIAVGVIDIVDPPRLGFQLTIGIHLDNIPRGKEAIKIITKISEIQAIILSNQLKEMLRHLNFQDDSRPINNNNRPIKIIYHPSEPFYVFKQPDKITAVFPMNFKDNSDVVIATSFLQELVEVGSQKEMGKAPQCSWSPIPPLQLRGEPVQDLTTNSGFVSFDITSRHVEGKRLDKTVWNLLNFYAYVKYHIKCSRGYIQRRMRKRMDSLVKLLNNTSLEEEAAQNENGRCKYVREFVKVPKGKLMMKQRCKEMTRRVKISKFRIKINGCARFRFNQRWISFPKFSSKPSNKSYTKLD</sequence>
<dbReference type="GO" id="GO:0034314">
    <property type="term" value="P:Arp2/3 complex-mediated actin nucleation"/>
    <property type="evidence" value="ECO:0007669"/>
    <property type="project" value="InterPro"/>
</dbReference>
<dbReference type="PANTHER" id="PTHR12058:SF1">
    <property type="entry name" value="ACTIN-RELATED PROTEIN 2_3 COMPLEX SUBUNIT 2B"/>
    <property type="match status" value="1"/>
</dbReference>
<dbReference type="PANTHER" id="PTHR12058">
    <property type="entry name" value="ARP2/3 COMPLEX 34 KDA SUBUNIT"/>
    <property type="match status" value="1"/>
</dbReference>
<dbReference type="GO" id="GO:0005200">
    <property type="term" value="F:structural constituent of cytoskeleton"/>
    <property type="evidence" value="ECO:0007669"/>
    <property type="project" value="TreeGrafter"/>
</dbReference>
<dbReference type="AlphaFoldDB" id="A0A8T2A7W7"/>
<reference evidence="2 3" key="1">
    <citation type="submission" date="2020-12" db="EMBL/GenBank/DDBJ databases">
        <title>Concerted genomic and epigenomic changes stabilize Arabidopsis allopolyploids.</title>
        <authorList>
            <person name="Chen Z."/>
        </authorList>
    </citation>
    <scope>NUCLEOTIDE SEQUENCE [LARGE SCALE GENOMIC DNA]</scope>
    <source>
        <strain evidence="2">Allo738</strain>
        <tissue evidence="2">Leaf</tissue>
    </source>
</reference>
<name>A0A8T2A7W7_9BRAS</name>
<comment type="subcellular location">
    <subcellularLocation>
        <location evidence="1">Cytoplasm</location>
        <location evidence="1">Cytoskeleton</location>
    </subcellularLocation>
</comment>
<dbReference type="Proteomes" id="UP000694240">
    <property type="component" value="Chromosome 9"/>
</dbReference>
<dbReference type="InterPro" id="IPR007188">
    <property type="entry name" value="ARPC2"/>
</dbReference>
<comment type="function">
    <text evidence="1">Functions as actin-binding component of the Arp2/3 complex which is involved in regulation of actin polymerization and together with an activating nucleation-promoting factor (NPF) mediates the formation of branched actin networks.</text>
</comment>
<proteinExistence type="inferred from homology"/>
<dbReference type="GO" id="GO:0005885">
    <property type="term" value="C:Arp2/3 protein complex"/>
    <property type="evidence" value="ECO:0007669"/>
    <property type="project" value="InterPro"/>
</dbReference>
<dbReference type="Pfam" id="PF04045">
    <property type="entry name" value="P34-Arc"/>
    <property type="match status" value="1"/>
</dbReference>
<dbReference type="FunFam" id="3.30.1460.20:FF:000008">
    <property type="entry name" value="Arp2/3 complex 34 kDa subunit"/>
    <property type="match status" value="1"/>
</dbReference>
<gene>
    <name evidence="2" type="ORF">ISN45_Aa04g017710</name>
</gene>
<organism evidence="2 3">
    <name type="scientific">Arabidopsis thaliana x Arabidopsis arenosa</name>
    <dbReference type="NCBI Taxonomy" id="1240361"/>
    <lineage>
        <taxon>Eukaryota</taxon>
        <taxon>Viridiplantae</taxon>
        <taxon>Streptophyta</taxon>
        <taxon>Embryophyta</taxon>
        <taxon>Tracheophyta</taxon>
        <taxon>Spermatophyta</taxon>
        <taxon>Magnoliopsida</taxon>
        <taxon>eudicotyledons</taxon>
        <taxon>Gunneridae</taxon>
        <taxon>Pentapetalae</taxon>
        <taxon>rosids</taxon>
        <taxon>malvids</taxon>
        <taxon>Brassicales</taxon>
        <taxon>Brassicaceae</taxon>
        <taxon>Camelineae</taxon>
        <taxon>Arabidopsis</taxon>
    </lineage>
</organism>
<accession>A0A8T2A7W7</accession>
<comment type="caution">
    <text evidence="2">The sequence shown here is derived from an EMBL/GenBank/DDBJ whole genome shotgun (WGS) entry which is preliminary data.</text>
</comment>
<evidence type="ECO:0000313" key="2">
    <source>
        <dbReference type="EMBL" id="KAG7569006.1"/>
    </source>
</evidence>
<comment type="subunit">
    <text evidence="1">Component of the Arp2/3 complex.</text>
</comment>
<keyword evidence="1" id="KW-0963">Cytoplasm</keyword>
<dbReference type="GO" id="GO:0051015">
    <property type="term" value="F:actin filament binding"/>
    <property type="evidence" value="ECO:0007669"/>
    <property type="project" value="TreeGrafter"/>
</dbReference>
<evidence type="ECO:0000256" key="1">
    <source>
        <dbReference type="RuleBase" id="RU364015"/>
    </source>
</evidence>
<keyword evidence="3" id="KW-1185">Reference proteome</keyword>